<dbReference type="GO" id="GO:0070042">
    <property type="term" value="F:rRNA (uridine-N3-)-methyltransferase activity"/>
    <property type="evidence" value="ECO:0007669"/>
    <property type="project" value="TreeGrafter"/>
</dbReference>
<dbReference type="InterPro" id="IPR006700">
    <property type="entry name" value="RsmE"/>
</dbReference>
<dbReference type="Gene3D" id="3.40.1280.10">
    <property type="match status" value="1"/>
</dbReference>
<dbReference type="PIRSF" id="PIRSF015601">
    <property type="entry name" value="MTase_slr0722"/>
    <property type="match status" value="1"/>
</dbReference>
<evidence type="ECO:0000256" key="9">
    <source>
        <dbReference type="ARBA" id="ARBA00022691"/>
    </source>
</evidence>
<dbReference type="CDD" id="cd18084">
    <property type="entry name" value="RsmE-like"/>
    <property type="match status" value="1"/>
</dbReference>
<evidence type="ECO:0000256" key="5">
    <source>
        <dbReference type="ARBA" id="ARBA00022490"/>
    </source>
</evidence>
<dbReference type="AlphaFoldDB" id="A0A2I6SAQ0"/>
<comment type="subcellular location">
    <subcellularLocation>
        <location evidence="1 12">Cytoplasm</location>
    </subcellularLocation>
</comment>
<dbReference type="Proteomes" id="UP000242205">
    <property type="component" value="Chromosome"/>
</dbReference>
<evidence type="ECO:0000313" key="16">
    <source>
        <dbReference type="Proteomes" id="UP000242205"/>
    </source>
</evidence>
<sequence length="241" mass="25965">MVSRFFCPEPLPESGEIPLPEPVSHHALRVLRLPDDAPLVLFDGTGREVAARLVVRGKRAFAELGAWSEPVRESPLELVLVQALASADKMDWVMQKAVELGASRIVPVRAARSVLRLSGERAAKRVAHWRQVAVAACEQCGRNRVPEIGDIVDLAVHLSAGRDAVEFVILDPHAGEPLTSLGAPQRARHLLIGPEGGFDELELAACRAAGARALRMGPRVLRTETAGLAVLASMQALWGDL</sequence>
<dbReference type="InterPro" id="IPR029026">
    <property type="entry name" value="tRNA_m1G_MTases_N"/>
</dbReference>
<keyword evidence="5 12" id="KW-0963">Cytoplasm</keyword>
<dbReference type="InterPro" id="IPR046887">
    <property type="entry name" value="RsmE_PUA-like"/>
</dbReference>
<evidence type="ECO:0000259" key="13">
    <source>
        <dbReference type="Pfam" id="PF04452"/>
    </source>
</evidence>
<dbReference type="SUPFAM" id="SSF75217">
    <property type="entry name" value="alpha/beta knot"/>
    <property type="match status" value="1"/>
</dbReference>
<evidence type="ECO:0000259" key="14">
    <source>
        <dbReference type="Pfam" id="PF20260"/>
    </source>
</evidence>
<evidence type="ECO:0000313" key="15">
    <source>
        <dbReference type="EMBL" id="AUN96336.1"/>
    </source>
</evidence>
<comment type="function">
    <text evidence="10 12">Specifically methylates the N3 position of the uracil ring of uridine 1498 (m3U1498) in 16S rRNA. Acts on the fully assembled 30S ribosomal subunit.</text>
</comment>
<feature type="domain" description="Ribosomal RNA small subunit methyltransferase E methyltransferase" evidence="13">
    <location>
        <begin position="73"/>
        <end position="235"/>
    </location>
</feature>
<keyword evidence="6 12" id="KW-0698">rRNA processing</keyword>
<evidence type="ECO:0000256" key="4">
    <source>
        <dbReference type="ARBA" id="ARBA00013673"/>
    </source>
</evidence>
<dbReference type="PANTHER" id="PTHR30027:SF3">
    <property type="entry name" value="16S RRNA (URACIL(1498)-N(3))-METHYLTRANSFERASE"/>
    <property type="match status" value="1"/>
</dbReference>
<evidence type="ECO:0000256" key="2">
    <source>
        <dbReference type="ARBA" id="ARBA00005528"/>
    </source>
</evidence>
<dbReference type="NCBIfam" id="TIGR00046">
    <property type="entry name" value="RsmE family RNA methyltransferase"/>
    <property type="match status" value="1"/>
</dbReference>
<comment type="similarity">
    <text evidence="2 12">Belongs to the RNA methyltransferase RsmE family.</text>
</comment>
<dbReference type="OrthoDB" id="9815641at2"/>
<keyword evidence="9 12" id="KW-0949">S-adenosyl-L-methionine</keyword>
<proteinExistence type="inferred from homology"/>
<dbReference type="InterPro" id="IPR046886">
    <property type="entry name" value="RsmE_MTase_dom"/>
</dbReference>
<dbReference type="GO" id="GO:0070475">
    <property type="term" value="P:rRNA base methylation"/>
    <property type="evidence" value="ECO:0007669"/>
    <property type="project" value="TreeGrafter"/>
</dbReference>
<dbReference type="Pfam" id="PF04452">
    <property type="entry name" value="Methyltrans_RNA"/>
    <property type="match status" value="1"/>
</dbReference>
<dbReference type="EMBL" id="CP025682">
    <property type="protein sequence ID" value="AUN96336.1"/>
    <property type="molecule type" value="Genomic_DNA"/>
</dbReference>
<dbReference type="InterPro" id="IPR029028">
    <property type="entry name" value="Alpha/beta_knot_MTases"/>
</dbReference>
<evidence type="ECO:0000256" key="3">
    <source>
        <dbReference type="ARBA" id="ARBA00012328"/>
    </source>
</evidence>
<evidence type="ECO:0000256" key="12">
    <source>
        <dbReference type="PIRNR" id="PIRNR015601"/>
    </source>
</evidence>
<accession>A0A2I6SAQ0</accession>
<gene>
    <name evidence="15" type="ORF">C0099_04225</name>
</gene>
<evidence type="ECO:0000256" key="6">
    <source>
        <dbReference type="ARBA" id="ARBA00022552"/>
    </source>
</evidence>
<dbReference type="NCBIfam" id="NF008692">
    <property type="entry name" value="PRK11713.1-5"/>
    <property type="match status" value="1"/>
</dbReference>
<evidence type="ECO:0000256" key="1">
    <source>
        <dbReference type="ARBA" id="ARBA00004496"/>
    </source>
</evidence>
<dbReference type="KEGG" id="atw:C0099_04225"/>
<dbReference type="Pfam" id="PF20260">
    <property type="entry name" value="PUA_4"/>
    <property type="match status" value="1"/>
</dbReference>
<evidence type="ECO:0000256" key="11">
    <source>
        <dbReference type="ARBA" id="ARBA00047944"/>
    </source>
</evidence>
<evidence type="ECO:0000256" key="8">
    <source>
        <dbReference type="ARBA" id="ARBA00022679"/>
    </source>
</evidence>
<protein>
    <recommendedName>
        <fullName evidence="4 12">Ribosomal RNA small subunit methyltransferase E</fullName>
        <ecNumber evidence="3 12">2.1.1.193</ecNumber>
    </recommendedName>
</protein>
<dbReference type="RefSeq" id="WP_102248375.1">
    <property type="nucleotide sequence ID" value="NZ_CP025682.1"/>
</dbReference>
<evidence type="ECO:0000256" key="10">
    <source>
        <dbReference type="ARBA" id="ARBA00025699"/>
    </source>
</evidence>
<keyword evidence="7 12" id="KW-0489">Methyltransferase</keyword>
<keyword evidence="8 12" id="KW-0808">Transferase</keyword>
<dbReference type="InterPro" id="IPR015947">
    <property type="entry name" value="PUA-like_sf"/>
</dbReference>
<name>A0A2I6SAQ0_9RHOO</name>
<keyword evidence="16" id="KW-1185">Reference proteome</keyword>
<dbReference type="SUPFAM" id="SSF88697">
    <property type="entry name" value="PUA domain-like"/>
    <property type="match status" value="1"/>
</dbReference>
<dbReference type="EC" id="2.1.1.193" evidence="3 12"/>
<feature type="domain" description="Ribosomal RNA small subunit methyltransferase E PUA-like" evidence="14">
    <location>
        <begin position="20"/>
        <end position="60"/>
    </location>
</feature>
<dbReference type="Gene3D" id="2.40.240.20">
    <property type="entry name" value="Hypothetical PUA domain-like, domain 1"/>
    <property type="match status" value="1"/>
</dbReference>
<organism evidence="15 16">
    <name type="scientific">Pseudazoarcus pumilus</name>
    <dbReference type="NCBI Taxonomy" id="2067960"/>
    <lineage>
        <taxon>Bacteria</taxon>
        <taxon>Pseudomonadati</taxon>
        <taxon>Pseudomonadota</taxon>
        <taxon>Betaproteobacteria</taxon>
        <taxon>Rhodocyclales</taxon>
        <taxon>Zoogloeaceae</taxon>
        <taxon>Pseudazoarcus</taxon>
    </lineage>
</organism>
<dbReference type="PANTHER" id="PTHR30027">
    <property type="entry name" value="RIBOSOMAL RNA SMALL SUBUNIT METHYLTRANSFERASE E"/>
    <property type="match status" value="1"/>
</dbReference>
<reference evidence="15 16" key="1">
    <citation type="submission" date="2018-01" db="EMBL/GenBank/DDBJ databases">
        <authorList>
            <person name="Fu G.-Y."/>
        </authorList>
    </citation>
    <scope>NUCLEOTIDE SEQUENCE [LARGE SCALE GENOMIC DNA]</scope>
    <source>
        <strain evidence="15 16">SY39</strain>
    </source>
</reference>
<evidence type="ECO:0000256" key="7">
    <source>
        <dbReference type="ARBA" id="ARBA00022603"/>
    </source>
</evidence>
<comment type="catalytic activity">
    <reaction evidence="11 12">
        <text>uridine(1498) in 16S rRNA + S-adenosyl-L-methionine = N(3)-methyluridine(1498) in 16S rRNA + S-adenosyl-L-homocysteine + H(+)</text>
        <dbReference type="Rhea" id="RHEA:42920"/>
        <dbReference type="Rhea" id="RHEA-COMP:10283"/>
        <dbReference type="Rhea" id="RHEA-COMP:10284"/>
        <dbReference type="ChEBI" id="CHEBI:15378"/>
        <dbReference type="ChEBI" id="CHEBI:57856"/>
        <dbReference type="ChEBI" id="CHEBI:59789"/>
        <dbReference type="ChEBI" id="CHEBI:65315"/>
        <dbReference type="ChEBI" id="CHEBI:74502"/>
        <dbReference type="EC" id="2.1.1.193"/>
    </reaction>
</comment>
<dbReference type="GO" id="GO:0005737">
    <property type="term" value="C:cytoplasm"/>
    <property type="evidence" value="ECO:0007669"/>
    <property type="project" value="UniProtKB-SubCell"/>
</dbReference>